<proteinExistence type="inferred from homology"/>
<dbReference type="InterPro" id="IPR004712">
    <property type="entry name" value="Na+/H+_antiporter_fungi"/>
</dbReference>
<dbReference type="PANTHER" id="PTHR31382">
    <property type="entry name" value="NA(+)/H(+) ANTIPORTER"/>
    <property type="match status" value="1"/>
</dbReference>
<keyword evidence="4" id="KW-0050">Antiport</keyword>
<feature type="transmembrane region" description="Helical" evidence="12">
    <location>
        <begin position="260"/>
        <end position="276"/>
    </location>
</feature>
<feature type="transmembrane region" description="Helical" evidence="12">
    <location>
        <begin position="35"/>
        <end position="53"/>
    </location>
</feature>
<feature type="transmembrane region" description="Helical" evidence="12">
    <location>
        <begin position="237"/>
        <end position="254"/>
    </location>
</feature>
<feature type="region of interest" description="Disordered" evidence="11">
    <location>
        <begin position="495"/>
        <end position="526"/>
    </location>
</feature>
<dbReference type="GO" id="GO:0015385">
    <property type="term" value="F:sodium:proton antiporter activity"/>
    <property type="evidence" value="ECO:0007669"/>
    <property type="project" value="InterPro"/>
</dbReference>
<keyword evidence="3" id="KW-0813">Transport</keyword>
<evidence type="ECO:0000256" key="3">
    <source>
        <dbReference type="ARBA" id="ARBA00022448"/>
    </source>
</evidence>
<feature type="compositionally biased region" description="Pro residues" evidence="11">
    <location>
        <begin position="462"/>
        <end position="471"/>
    </location>
</feature>
<evidence type="ECO:0000256" key="2">
    <source>
        <dbReference type="ARBA" id="ARBA00005248"/>
    </source>
</evidence>
<comment type="subcellular location">
    <subcellularLocation>
        <location evidence="1">Membrane</location>
        <topology evidence="1">Multi-pass membrane protein</topology>
    </subcellularLocation>
</comment>
<reference evidence="14" key="1">
    <citation type="submission" date="2020-12" db="EMBL/GenBank/DDBJ databases">
        <title>Metabolic potential, ecology and presence of endohyphal bacteria is reflected in genomic diversity of Mucoromycotina.</title>
        <authorList>
            <person name="Muszewska A."/>
            <person name="Okrasinska A."/>
            <person name="Steczkiewicz K."/>
            <person name="Drgas O."/>
            <person name="Orlowska M."/>
            <person name="Perlinska-Lenart U."/>
            <person name="Aleksandrzak-Piekarczyk T."/>
            <person name="Szatraj K."/>
            <person name="Zielenkiewicz U."/>
            <person name="Pilsyk S."/>
            <person name="Malc E."/>
            <person name="Mieczkowski P."/>
            <person name="Kruszewska J.S."/>
            <person name="Biernat P."/>
            <person name="Pawlowska J."/>
        </authorList>
    </citation>
    <scope>NUCLEOTIDE SEQUENCE</scope>
    <source>
        <strain evidence="14">CBS 226.32</strain>
    </source>
</reference>
<dbReference type="InterPro" id="IPR006153">
    <property type="entry name" value="Cation/H_exchanger_TM"/>
</dbReference>
<evidence type="ECO:0000256" key="7">
    <source>
        <dbReference type="ARBA" id="ARBA00023053"/>
    </source>
</evidence>
<feature type="compositionally biased region" description="Low complexity" evidence="11">
    <location>
        <begin position="502"/>
        <end position="521"/>
    </location>
</feature>
<evidence type="ECO:0000256" key="1">
    <source>
        <dbReference type="ARBA" id="ARBA00004141"/>
    </source>
</evidence>
<accession>A0A8H7QEN3</accession>
<dbReference type="GO" id="GO:0120029">
    <property type="term" value="P:proton export across plasma membrane"/>
    <property type="evidence" value="ECO:0007669"/>
    <property type="project" value="InterPro"/>
</dbReference>
<evidence type="ECO:0000256" key="10">
    <source>
        <dbReference type="ARBA" id="ARBA00023201"/>
    </source>
</evidence>
<organism evidence="14 15">
    <name type="scientific">Mucor plumbeus</name>
    <dbReference type="NCBI Taxonomy" id="97098"/>
    <lineage>
        <taxon>Eukaryota</taxon>
        <taxon>Fungi</taxon>
        <taxon>Fungi incertae sedis</taxon>
        <taxon>Mucoromycota</taxon>
        <taxon>Mucoromycotina</taxon>
        <taxon>Mucoromycetes</taxon>
        <taxon>Mucorales</taxon>
        <taxon>Mucorineae</taxon>
        <taxon>Mucoraceae</taxon>
        <taxon>Mucor</taxon>
    </lineage>
</organism>
<feature type="transmembrane region" description="Helical" evidence="12">
    <location>
        <begin position="6"/>
        <end position="26"/>
    </location>
</feature>
<dbReference type="GO" id="GO:0005886">
    <property type="term" value="C:plasma membrane"/>
    <property type="evidence" value="ECO:0007669"/>
    <property type="project" value="InterPro"/>
</dbReference>
<feature type="transmembrane region" description="Helical" evidence="12">
    <location>
        <begin position="354"/>
        <end position="374"/>
    </location>
</feature>
<feature type="transmembrane region" description="Helical" evidence="12">
    <location>
        <begin position="96"/>
        <end position="119"/>
    </location>
</feature>
<evidence type="ECO:0000256" key="9">
    <source>
        <dbReference type="ARBA" id="ARBA00023136"/>
    </source>
</evidence>
<keyword evidence="15" id="KW-1185">Reference proteome</keyword>
<dbReference type="Pfam" id="PF00999">
    <property type="entry name" value="Na_H_Exchanger"/>
    <property type="match status" value="1"/>
</dbReference>
<evidence type="ECO:0000256" key="5">
    <source>
        <dbReference type="ARBA" id="ARBA00022692"/>
    </source>
</evidence>
<evidence type="ECO:0000256" key="6">
    <source>
        <dbReference type="ARBA" id="ARBA00022989"/>
    </source>
</evidence>
<sequence>MSDIVSIVSAILGGFILLYGLCSLVIKERLYLSEASVALVCGIIFGPVCAQFIDISKWGNESLITHEFTRVVIAIQVMATGVALPKAYLRKELSSILVLLGPVMLFMWLVSGLFVWALVPGLNFLEALMIAACFTPTDPVLANSIVQGKFAEKHVPTHVRHIISCESGANDGLGYPFLFLAIYLLQMDAGPAIGKWAYWIMAYNVLLSIVIGLVAGFIARKLLKYAEQKRFIDKESFLVFAVALALFLLGTVGLIGSDDLLACFVAGNSFTWNDWFRVETERAHLMEVVDILLNLSIFVYIGLTMPWSAFSSDDLQITVWRLVVLAILVLTLRRLPIVLALYKWIPAIHNWREAVFTGWFGPIGVGAIFYYTVALEALPEDGPNTHARALLQPVIYFMVLASVIAHGVTIPLFYIGTFATRTLTITSEKGNQVLRIPKIESLIGRKQSPAIIDEVYKSDLPSSPPLPPSPPLKEDIDRDVPKKHTAITILTPQIPEHVHNPNSSNNNYTVYHNNNNNYTKSNNDDRLGVAGSATAVQVDEYDIDDDDESISYLPISRKSSLSHRSKS</sequence>
<feature type="transmembrane region" description="Helical" evidence="12">
    <location>
        <begin position="68"/>
        <end position="89"/>
    </location>
</feature>
<keyword evidence="10" id="KW-0739">Sodium transport</keyword>
<feature type="region of interest" description="Disordered" evidence="11">
    <location>
        <begin position="457"/>
        <end position="477"/>
    </location>
</feature>
<evidence type="ECO:0000313" key="15">
    <source>
        <dbReference type="Proteomes" id="UP000650833"/>
    </source>
</evidence>
<dbReference type="PANTHER" id="PTHR31382:SF1">
    <property type="entry name" value="SODIUM ION_PROTON EXCHANGER (EUROFUNG)"/>
    <property type="match status" value="1"/>
</dbReference>
<dbReference type="Proteomes" id="UP000650833">
    <property type="component" value="Unassembled WGS sequence"/>
</dbReference>
<feature type="transmembrane region" description="Helical" evidence="12">
    <location>
        <begin position="394"/>
        <end position="415"/>
    </location>
</feature>
<dbReference type="EMBL" id="JAEPRC010001089">
    <property type="protein sequence ID" value="KAG2190021.1"/>
    <property type="molecule type" value="Genomic_DNA"/>
</dbReference>
<comment type="similarity">
    <text evidence="2">Belongs to the fungal Na(+)/H(+) exchanger family.</text>
</comment>
<evidence type="ECO:0000256" key="4">
    <source>
        <dbReference type="ARBA" id="ARBA00022449"/>
    </source>
</evidence>
<dbReference type="GO" id="GO:0036376">
    <property type="term" value="P:sodium ion export across plasma membrane"/>
    <property type="evidence" value="ECO:0007669"/>
    <property type="project" value="InterPro"/>
</dbReference>
<dbReference type="GO" id="GO:0042391">
    <property type="term" value="P:regulation of membrane potential"/>
    <property type="evidence" value="ECO:0007669"/>
    <property type="project" value="InterPro"/>
</dbReference>
<evidence type="ECO:0000256" key="11">
    <source>
        <dbReference type="SAM" id="MobiDB-lite"/>
    </source>
</evidence>
<dbReference type="AlphaFoldDB" id="A0A8H7QEN3"/>
<keyword evidence="5 12" id="KW-0812">Transmembrane</keyword>
<keyword evidence="9 12" id="KW-0472">Membrane</keyword>
<feature type="domain" description="Cation/H+ exchanger transmembrane" evidence="13">
    <location>
        <begin position="19"/>
        <end position="412"/>
    </location>
</feature>
<dbReference type="FunFam" id="1.20.1530.20:FF:000015">
    <property type="entry name" value="Na(+)/H(+) antiporter 2"/>
    <property type="match status" value="1"/>
</dbReference>
<gene>
    <name evidence="14" type="ORF">INT46_002592</name>
</gene>
<keyword evidence="7" id="KW-0915">Sodium</keyword>
<feature type="transmembrane region" description="Helical" evidence="12">
    <location>
        <begin position="319"/>
        <end position="342"/>
    </location>
</feature>
<protein>
    <recommendedName>
        <fullName evidence="13">Cation/H+ exchanger transmembrane domain-containing protein</fullName>
    </recommendedName>
</protein>
<name>A0A8H7QEN3_9FUNG</name>
<evidence type="ECO:0000256" key="12">
    <source>
        <dbReference type="SAM" id="Phobius"/>
    </source>
</evidence>
<keyword evidence="8" id="KW-0406">Ion transport</keyword>
<keyword evidence="6 12" id="KW-1133">Transmembrane helix</keyword>
<evidence type="ECO:0000259" key="13">
    <source>
        <dbReference type="Pfam" id="PF00999"/>
    </source>
</evidence>
<dbReference type="OrthoDB" id="2190219at2759"/>
<feature type="transmembrane region" description="Helical" evidence="12">
    <location>
        <begin position="288"/>
        <end position="307"/>
    </location>
</feature>
<feature type="transmembrane region" description="Helical" evidence="12">
    <location>
        <begin position="196"/>
        <end position="217"/>
    </location>
</feature>
<evidence type="ECO:0000256" key="8">
    <source>
        <dbReference type="ARBA" id="ARBA00023065"/>
    </source>
</evidence>
<comment type="caution">
    <text evidence="14">The sequence shown here is derived from an EMBL/GenBank/DDBJ whole genome shotgun (WGS) entry which is preliminary data.</text>
</comment>
<evidence type="ECO:0000313" key="14">
    <source>
        <dbReference type="EMBL" id="KAG2190021.1"/>
    </source>
</evidence>